<organism evidence="2 3">
    <name type="scientific">Enteractinococcus coprophilus</name>
    <dbReference type="NCBI Taxonomy" id="1027633"/>
    <lineage>
        <taxon>Bacteria</taxon>
        <taxon>Bacillati</taxon>
        <taxon>Actinomycetota</taxon>
        <taxon>Actinomycetes</taxon>
        <taxon>Micrococcales</taxon>
        <taxon>Micrococcaceae</taxon>
    </lineage>
</organism>
<reference evidence="2 3" key="1">
    <citation type="submission" date="2019-06" db="EMBL/GenBank/DDBJ databases">
        <title>Sequencing the genomes of 1000 actinobacteria strains.</title>
        <authorList>
            <person name="Klenk H.-P."/>
        </authorList>
    </citation>
    <scope>NUCLEOTIDE SEQUENCE [LARGE SCALE GENOMIC DNA]</scope>
    <source>
        <strain evidence="2 3">DSM 24083</strain>
    </source>
</reference>
<comment type="caution">
    <text evidence="2">The sequence shown here is derived from an EMBL/GenBank/DDBJ whole genome shotgun (WGS) entry which is preliminary data.</text>
</comment>
<gene>
    <name evidence="2" type="ORF">FB556_0187</name>
</gene>
<dbReference type="InterPro" id="IPR007466">
    <property type="entry name" value="Peptidyl-Arg-deiminase_porph"/>
</dbReference>
<dbReference type="PANTHER" id="PTHR31377:SF0">
    <property type="entry name" value="AGMATINE DEIMINASE-RELATED"/>
    <property type="match status" value="1"/>
</dbReference>
<accession>A0A543AMB8</accession>
<evidence type="ECO:0000313" key="3">
    <source>
        <dbReference type="Proteomes" id="UP000319746"/>
    </source>
</evidence>
<keyword evidence="3" id="KW-1185">Reference proteome</keyword>
<dbReference type="AlphaFoldDB" id="A0A543AMB8"/>
<name>A0A543AMB8_9MICC</name>
<sequence length="366" mass="40643">MVPGSRWVIPAETEPVQRVWMSFPRAGAANFRASWQLSSARRAWVRLAEGINDHVPVTLLVDPDDQRTVSSHLSKPLDVVVIPFNNASIRRTAATLVVSRQAQANSGRRPRRVLGMVDFTFNGFGHLPGVEYGLDDKVPGTLSELLPGERGWGHRNFSMMVGEGGSWVTDGAGTAIASEAILTDQRRNPGWNTRSVEREMRRNLGLEQIIWIPQGLTRGAAPVGWGGYADQVVAFHSPGRVLLHNQPDPSHPDHAVSQQVREILSSAHDATGQGFDIIDVPAPQTHSDLSGPVNWSYLDFLILNDVIVMPRFIDPFDAQAYELMQKLYPEHRIIQFTAQALFDHGASIRAITLPQPRVSRRRERLS</sequence>
<dbReference type="Gene3D" id="3.75.10.10">
    <property type="entry name" value="L-arginine/glycine Amidinotransferase, Chain A"/>
    <property type="match status" value="1"/>
</dbReference>
<dbReference type="GO" id="GO:0004668">
    <property type="term" value="F:protein-arginine deiminase activity"/>
    <property type="evidence" value="ECO:0007669"/>
    <property type="project" value="InterPro"/>
</dbReference>
<dbReference type="GO" id="GO:0047632">
    <property type="term" value="F:agmatine deiminase activity"/>
    <property type="evidence" value="ECO:0007669"/>
    <property type="project" value="TreeGrafter"/>
</dbReference>
<protein>
    <submittedName>
        <fullName evidence="2">Agmatine deiminase</fullName>
    </submittedName>
</protein>
<dbReference type="GO" id="GO:0009446">
    <property type="term" value="P:putrescine biosynthetic process"/>
    <property type="evidence" value="ECO:0007669"/>
    <property type="project" value="InterPro"/>
</dbReference>
<dbReference type="SUPFAM" id="SSF55909">
    <property type="entry name" value="Pentein"/>
    <property type="match status" value="1"/>
</dbReference>
<dbReference type="PANTHER" id="PTHR31377">
    <property type="entry name" value="AGMATINE DEIMINASE-RELATED"/>
    <property type="match status" value="1"/>
</dbReference>
<dbReference type="Proteomes" id="UP000319746">
    <property type="component" value="Unassembled WGS sequence"/>
</dbReference>
<dbReference type="EMBL" id="VFOU01000001">
    <property type="protein sequence ID" value="TQL73743.1"/>
    <property type="molecule type" value="Genomic_DNA"/>
</dbReference>
<keyword evidence="1" id="KW-0378">Hydrolase</keyword>
<dbReference type="Pfam" id="PF04371">
    <property type="entry name" value="PAD_porph"/>
    <property type="match status" value="1"/>
</dbReference>
<dbReference type="OrthoDB" id="9808013at2"/>
<dbReference type="RefSeq" id="WP_141863904.1">
    <property type="nucleotide sequence ID" value="NZ_BAABAN010000017.1"/>
</dbReference>
<evidence type="ECO:0000313" key="2">
    <source>
        <dbReference type="EMBL" id="TQL73743.1"/>
    </source>
</evidence>
<evidence type="ECO:0000256" key="1">
    <source>
        <dbReference type="ARBA" id="ARBA00022801"/>
    </source>
</evidence>
<proteinExistence type="predicted"/>